<comment type="caution">
    <text evidence="3">The sequence shown here is derived from an EMBL/GenBank/DDBJ whole genome shotgun (WGS) entry which is preliminary data.</text>
</comment>
<proteinExistence type="predicted"/>
<protein>
    <submittedName>
        <fullName evidence="3">Uncharacterized protein</fullName>
    </submittedName>
</protein>
<feature type="compositionally biased region" description="Acidic residues" evidence="1">
    <location>
        <begin position="25"/>
        <end position="34"/>
    </location>
</feature>
<dbReference type="VEuPathDB" id="TriTrypDB:TcG_01215"/>
<feature type="compositionally biased region" description="Low complexity" evidence="1">
    <location>
        <begin position="89"/>
        <end position="99"/>
    </location>
</feature>
<feature type="region of interest" description="Disordered" evidence="1">
    <location>
        <begin position="1"/>
        <end position="38"/>
    </location>
</feature>
<dbReference type="VEuPathDB" id="TriTrypDB:TcYC6_0079050"/>
<dbReference type="OrthoDB" id="245768at2759"/>
<accession>A0A2V2WSD0</accession>
<organism evidence="3 4">
    <name type="scientific">Trypanosoma cruzi</name>
    <dbReference type="NCBI Taxonomy" id="5693"/>
    <lineage>
        <taxon>Eukaryota</taxon>
        <taxon>Discoba</taxon>
        <taxon>Euglenozoa</taxon>
        <taxon>Kinetoplastea</taxon>
        <taxon>Metakinetoplastina</taxon>
        <taxon>Trypanosomatida</taxon>
        <taxon>Trypanosomatidae</taxon>
        <taxon>Trypanosoma</taxon>
        <taxon>Schizotrypanum</taxon>
    </lineage>
</organism>
<evidence type="ECO:0000313" key="4">
    <source>
        <dbReference type="Proteomes" id="UP000246078"/>
    </source>
</evidence>
<dbReference type="VEuPathDB" id="TriTrypDB:BCY84_16259"/>
<dbReference type="VEuPathDB" id="TriTrypDB:C4B63_13g316"/>
<reference evidence="2" key="3">
    <citation type="submission" date="2020-04" db="EMBL/GenBank/DDBJ databases">
        <authorList>
            <person name="Diaz Viraque F."/>
        </authorList>
    </citation>
    <scope>NUCLEOTIDE SEQUENCE</scope>
    <source>
        <strain evidence="2">Berenice</strain>
    </source>
</reference>
<dbReference type="VEuPathDB" id="TriTrypDB:TcCLB.506567.10"/>
<feature type="region of interest" description="Disordered" evidence="1">
    <location>
        <begin position="60"/>
        <end position="121"/>
    </location>
</feature>
<dbReference type="VEuPathDB" id="TriTrypDB:TcCL_ESM02613"/>
<dbReference type="VEuPathDB" id="TriTrypDB:Tc_MARK_8613"/>
<dbReference type="VEuPathDB" id="TriTrypDB:TcBrA4_0004760"/>
<reference evidence="2 5" key="2">
    <citation type="journal article" date="2019" name="Genome Biol. Evol.">
        <title>Nanopore Sequencing Significantly Improves Genome Assembly of the Protozoan Parasite Trypanosoma cruzi.</title>
        <authorList>
            <person name="Diaz-Viraque F."/>
            <person name="Pita S."/>
            <person name="Greif G."/>
            <person name="de Souza R.C.M."/>
            <person name="Iraola G."/>
            <person name="Robello C."/>
        </authorList>
    </citation>
    <scope>NUCLEOTIDE SEQUENCE [LARGE SCALE GENOMIC DNA]</scope>
    <source>
        <strain evidence="2 5">Berenice</strain>
    </source>
</reference>
<dbReference type="Proteomes" id="UP000246078">
    <property type="component" value="Unassembled WGS sequence"/>
</dbReference>
<dbReference type="VEuPathDB" id="TriTrypDB:ECC02_008062"/>
<gene>
    <name evidence="3" type="ORF">C3747_58g8</name>
    <name evidence="2" type="ORF">ECC02_008062</name>
</gene>
<feature type="compositionally biased region" description="Basic and acidic residues" evidence="1">
    <location>
        <begin position="76"/>
        <end position="88"/>
    </location>
</feature>
<dbReference type="Proteomes" id="UP000583944">
    <property type="component" value="Unassembled WGS sequence"/>
</dbReference>
<reference evidence="3 4" key="1">
    <citation type="journal article" date="2018" name="Microb. Genom.">
        <title>Expanding an expanded genome: long-read sequencing of Trypanosoma cruzi.</title>
        <authorList>
            <person name="Berna L."/>
            <person name="Rodriguez M."/>
            <person name="Chiribao M.L."/>
            <person name="Parodi-Talice A."/>
            <person name="Pita S."/>
            <person name="Rijo G."/>
            <person name="Alvarez-Valin F."/>
            <person name="Robello C."/>
        </authorList>
    </citation>
    <scope>NUCLEOTIDE SEQUENCE [LARGE SCALE GENOMIC DNA]</scope>
    <source>
        <strain evidence="3 4">TCC</strain>
    </source>
</reference>
<dbReference type="AlphaFoldDB" id="A0A2V2WSD0"/>
<evidence type="ECO:0000313" key="2">
    <source>
        <dbReference type="EMBL" id="KAF5218980.1"/>
    </source>
</evidence>
<dbReference type="VEuPathDB" id="TriTrypDB:TCDM_06107"/>
<evidence type="ECO:0000313" key="3">
    <source>
        <dbReference type="EMBL" id="PWV11528.1"/>
    </source>
</evidence>
<dbReference type="OMA" id="ASCSPQY"/>
<dbReference type="VEuPathDB" id="TriTrypDB:TCSYLVIO_010071"/>
<dbReference type="EMBL" id="JABDHM010000081">
    <property type="protein sequence ID" value="KAF5218980.1"/>
    <property type="molecule type" value="Genomic_DNA"/>
</dbReference>
<evidence type="ECO:0000313" key="5">
    <source>
        <dbReference type="Proteomes" id="UP000583944"/>
    </source>
</evidence>
<dbReference type="VEuPathDB" id="TriTrypDB:TcCLB.507049.10"/>
<dbReference type="EMBL" id="PRFC01000058">
    <property type="protein sequence ID" value="PWV11528.1"/>
    <property type="molecule type" value="Genomic_DNA"/>
</dbReference>
<dbReference type="VEuPathDB" id="TriTrypDB:C3747_58g8"/>
<sequence>MVHEQRCPPGVCSDSGGIAPRFSQDEDEELDEGGFQDLVPTSLAELTANEEVHTAHFVEGDFFPEESPAPAELQSGDDRNDDSTELLKDSSSLLSSSPSENRGPRASSIDAEGEACPSSLTGTRRTVKRVRWVDEGVAPMPLVQRATTFLLLHFDKEKEQQPQQQQQQVVELERVPQALSPPPVLREETNGDGTTYLSCKAHRPARRFVLWKRSKGAADAFAEELPFKLQPPGNNPTTRAVTLLAALHPPYRAEHVGQAVLMRSATVAQSAKKGEALCDGGLQMPMVRVSELSNFPFRIPF</sequence>
<evidence type="ECO:0000256" key="1">
    <source>
        <dbReference type="SAM" id="MobiDB-lite"/>
    </source>
</evidence>
<name>A0A2V2WSD0_TRYCR</name>